<accession>A0A7W7CLB7</accession>
<dbReference type="Gene3D" id="2.160.20.120">
    <property type="match status" value="1"/>
</dbReference>
<keyword evidence="3" id="KW-1185">Reference proteome</keyword>
<evidence type="ECO:0000313" key="2">
    <source>
        <dbReference type="EMBL" id="MBB4681888.1"/>
    </source>
</evidence>
<sequence length="302" mass="31172">MTEANTGPAATRVEEFAAEGPGEVHVEIGSGRIEVRLSDKPGVHVRLTHDPGLATGFGNQLTGLLTWVTDQFGSAGATRDPAEVGAEVLRRTTVEFTGNRLRVRTPSDLPLRLVPVKVEVQAPNGSHLTAHSGSGDVTVTGTANRLDVNTGTGQISVDRADGAASVNAGSGSVRLGPMLGGLRARSGSGDLEVSSVGGPSELTTSRGSVWLGAVQADVRVRTGTGDLTVADAAEGKLELRTGSGELRIAIRPGVAAELDLESSYGQARSELEVHGDTPPEDLPLRITGRTGYGNVVVTTSSW</sequence>
<protein>
    <recommendedName>
        <fullName evidence="1">DUF4097 domain-containing protein</fullName>
    </recommendedName>
</protein>
<dbReference type="InterPro" id="IPR025164">
    <property type="entry name" value="Toastrack_DUF4097"/>
</dbReference>
<name>A0A7W7CLB7_9PSEU</name>
<dbReference type="EMBL" id="JACHMH010000001">
    <property type="protein sequence ID" value="MBB4681888.1"/>
    <property type="molecule type" value="Genomic_DNA"/>
</dbReference>
<dbReference type="PANTHER" id="PTHR34094:SF1">
    <property type="entry name" value="PROTEIN FAM185A"/>
    <property type="match status" value="1"/>
</dbReference>
<feature type="domain" description="DUF4097" evidence="1">
    <location>
        <begin position="117"/>
        <end position="272"/>
    </location>
</feature>
<organism evidence="2 3">
    <name type="scientific">Crossiella cryophila</name>
    <dbReference type="NCBI Taxonomy" id="43355"/>
    <lineage>
        <taxon>Bacteria</taxon>
        <taxon>Bacillati</taxon>
        <taxon>Actinomycetota</taxon>
        <taxon>Actinomycetes</taxon>
        <taxon>Pseudonocardiales</taxon>
        <taxon>Pseudonocardiaceae</taxon>
        <taxon>Crossiella</taxon>
    </lineage>
</organism>
<comment type="caution">
    <text evidence="2">The sequence shown here is derived from an EMBL/GenBank/DDBJ whole genome shotgun (WGS) entry which is preliminary data.</text>
</comment>
<dbReference type="Proteomes" id="UP000533598">
    <property type="component" value="Unassembled WGS sequence"/>
</dbReference>
<proteinExistence type="predicted"/>
<dbReference type="PANTHER" id="PTHR34094">
    <property type="match status" value="1"/>
</dbReference>
<evidence type="ECO:0000313" key="3">
    <source>
        <dbReference type="Proteomes" id="UP000533598"/>
    </source>
</evidence>
<gene>
    <name evidence="2" type="ORF">HNR67_008006</name>
</gene>
<evidence type="ECO:0000259" key="1">
    <source>
        <dbReference type="Pfam" id="PF13349"/>
    </source>
</evidence>
<dbReference type="RefSeq" id="WP_185008790.1">
    <property type="nucleotide sequence ID" value="NZ_BAAAUI010000058.1"/>
</dbReference>
<reference evidence="2 3" key="1">
    <citation type="submission" date="2020-08" db="EMBL/GenBank/DDBJ databases">
        <title>Sequencing the genomes of 1000 actinobacteria strains.</title>
        <authorList>
            <person name="Klenk H.-P."/>
        </authorList>
    </citation>
    <scope>NUCLEOTIDE SEQUENCE [LARGE SCALE GENOMIC DNA]</scope>
    <source>
        <strain evidence="2 3">DSM 44230</strain>
    </source>
</reference>
<dbReference type="AlphaFoldDB" id="A0A7W7CLB7"/>
<dbReference type="Pfam" id="PF13349">
    <property type="entry name" value="DUF4097"/>
    <property type="match status" value="1"/>
</dbReference>